<name>A0ABD1ZT06_9MARC</name>
<evidence type="ECO:0000313" key="2">
    <source>
        <dbReference type="Proteomes" id="UP001605036"/>
    </source>
</evidence>
<evidence type="ECO:0000313" key="1">
    <source>
        <dbReference type="EMBL" id="KAL2653464.1"/>
    </source>
</evidence>
<gene>
    <name evidence="1" type="ORF">R1flu_021592</name>
</gene>
<sequence length="105" mass="10736">MSSPGPRRGFAPWEVTQGTAQHVVPSPKDQLNATLGGYLQELPARGCGCGSRVPAARGSQNRGGIDGGHAGDQELPPVVFVVRPRGGIGSRVGPLSALAPAVLEM</sequence>
<dbReference type="Proteomes" id="UP001605036">
    <property type="component" value="Unassembled WGS sequence"/>
</dbReference>
<reference evidence="1 2" key="1">
    <citation type="submission" date="2024-09" db="EMBL/GenBank/DDBJ databases">
        <title>Chromosome-scale assembly of Riccia fluitans.</title>
        <authorList>
            <person name="Paukszto L."/>
            <person name="Sawicki J."/>
            <person name="Karawczyk K."/>
            <person name="Piernik-Szablinska J."/>
            <person name="Szczecinska M."/>
            <person name="Mazdziarz M."/>
        </authorList>
    </citation>
    <scope>NUCLEOTIDE SEQUENCE [LARGE SCALE GENOMIC DNA]</scope>
    <source>
        <strain evidence="1">Rf_01</strain>
        <tissue evidence="1">Aerial parts of the thallus</tissue>
    </source>
</reference>
<comment type="caution">
    <text evidence="1">The sequence shown here is derived from an EMBL/GenBank/DDBJ whole genome shotgun (WGS) entry which is preliminary data.</text>
</comment>
<organism evidence="1 2">
    <name type="scientific">Riccia fluitans</name>
    <dbReference type="NCBI Taxonomy" id="41844"/>
    <lineage>
        <taxon>Eukaryota</taxon>
        <taxon>Viridiplantae</taxon>
        <taxon>Streptophyta</taxon>
        <taxon>Embryophyta</taxon>
        <taxon>Marchantiophyta</taxon>
        <taxon>Marchantiopsida</taxon>
        <taxon>Marchantiidae</taxon>
        <taxon>Marchantiales</taxon>
        <taxon>Ricciaceae</taxon>
        <taxon>Riccia</taxon>
    </lineage>
</organism>
<keyword evidence="2" id="KW-1185">Reference proteome</keyword>
<dbReference type="EMBL" id="JBHFFA010000001">
    <property type="protein sequence ID" value="KAL2653464.1"/>
    <property type="molecule type" value="Genomic_DNA"/>
</dbReference>
<protein>
    <submittedName>
        <fullName evidence="1">Uncharacterized protein</fullName>
    </submittedName>
</protein>
<proteinExistence type="predicted"/>
<dbReference type="AlphaFoldDB" id="A0ABD1ZT06"/>
<accession>A0ABD1ZT06</accession>